<feature type="transmembrane region" description="Helical" evidence="12">
    <location>
        <begin position="151"/>
        <end position="171"/>
    </location>
</feature>
<comment type="similarity">
    <text evidence="2 11">Belongs to the sodium:solute symporter (SSF) (TC 2.A.21) family.</text>
</comment>
<keyword evidence="3" id="KW-0813">Transport</keyword>
<evidence type="ECO:0000256" key="5">
    <source>
        <dbReference type="ARBA" id="ARBA00022692"/>
    </source>
</evidence>
<dbReference type="EMBL" id="QKKF02012197">
    <property type="protein sequence ID" value="RZF43790.1"/>
    <property type="molecule type" value="Genomic_DNA"/>
</dbReference>
<dbReference type="GO" id="GO:0006814">
    <property type="term" value="P:sodium ion transport"/>
    <property type="evidence" value="ECO:0007669"/>
    <property type="project" value="UniProtKB-KW"/>
</dbReference>
<dbReference type="InParanoid" id="A0A482XE20"/>
<keyword evidence="6 12" id="KW-1133">Transmembrane helix</keyword>
<feature type="transmembrane region" description="Helical" evidence="12">
    <location>
        <begin position="48"/>
        <end position="68"/>
    </location>
</feature>
<feature type="transmembrane region" description="Helical" evidence="12">
    <location>
        <begin position="378"/>
        <end position="397"/>
    </location>
</feature>
<dbReference type="PANTHER" id="PTHR42985:SF21">
    <property type="entry name" value="SODIUM-DEPENDENT MULTIVITAMIN TRANSPORTER-LIKE PROTEIN"/>
    <property type="match status" value="1"/>
</dbReference>
<evidence type="ECO:0008006" key="15">
    <source>
        <dbReference type="Google" id="ProtNLM"/>
    </source>
</evidence>
<dbReference type="CDD" id="cd11492">
    <property type="entry name" value="SLC5sbd_NIS-SMVT"/>
    <property type="match status" value="1"/>
</dbReference>
<evidence type="ECO:0000256" key="3">
    <source>
        <dbReference type="ARBA" id="ARBA00022448"/>
    </source>
</evidence>
<comment type="subcellular location">
    <subcellularLocation>
        <location evidence="1">Cell membrane</location>
        <topology evidence="1">Multi-pass membrane protein</topology>
    </subcellularLocation>
</comment>
<dbReference type="NCBIfam" id="TIGR00813">
    <property type="entry name" value="sss"/>
    <property type="match status" value="1"/>
</dbReference>
<evidence type="ECO:0000256" key="10">
    <source>
        <dbReference type="ARBA" id="ARBA00023201"/>
    </source>
</evidence>
<dbReference type="PANTHER" id="PTHR42985">
    <property type="entry name" value="SODIUM-COUPLED MONOCARBOXYLATE TRANSPORTER"/>
    <property type="match status" value="1"/>
</dbReference>
<dbReference type="PROSITE" id="PS50283">
    <property type="entry name" value="NA_SOLUT_SYMP_3"/>
    <property type="match status" value="1"/>
</dbReference>
<feature type="transmembrane region" description="Helical" evidence="12">
    <location>
        <begin position="504"/>
        <end position="522"/>
    </location>
</feature>
<keyword evidence="9 12" id="KW-0472">Membrane</keyword>
<evidence type="ECO:0000313" key="13">
    <source>
        <dbReference type="EMBL" id="RZF43790.1"/>
    </source>
</evidence>
<dbReference type="Proteomes" id="UP000291343">
    <property type="component" value="Unassembled WGS sequence"/>
</dbReference>
<feature type="transmembrane region" description="Helical" evidence="12">
    <location>
        <begin position="80"/>
        <end position="102"/>
    </location>
</feature>
<dbReference type="AlphaFoldDB" id="A0A482XE20"/>
<gene>
    <name evidence="13" type="ORF">LSTR_LSTR006331</name>
</gene>
<keyword evidence="7" id="KW-0915">Sodium</keyword>
<dbReference type="InterPro" id="IPR001734">
    <property type="entry name" value="Na/solute_symporter"/>
</dbReference>
<dbReference type="STRING" id="195883.A0A482XE20"/>
<dbReference type="Gene3D" id="1.20.1730.10">
    <property type="entry name" value="Sodium/glucose cotransporter"/>
    <property type="match status" value="1"/>
</dbReference>
<evidence type="ECO:0000256" key="8">
    <source>
        <dbReference type="ARBA" id="ARBA00023065"/>
    </source>
</evidence>
<dbReference type="Pfam" id="PF00474">
    <property type="entry name" value="SSF"/>
    <property type="match status" value="1"/>
</dbReference>
<accession>A0A482XE20</accession>
<organism evidence="13 14">
    <name type="scientific">Laodelphax striatellus</name>
    <name type="common">Small brown planthopper</name>
    <name type="synonym">Delphax striatella</name>
    <dbReference type="NCBI Taxonomy" id="195883"/>
    <lineage>
        <taxon>Eukaryota</taxon>
        <taxon>Metazoa</taxon>
        <taxon>Ecdysozoa</taxon>
        <taxon>Arthropoda</taxon>
        <taxon>Hexapoda</taxon>
        <taxon>Insecta</taxon>
        <taxon>Pterygota</taxon>
        <taxon>Neoptera</taxon>
        <taxon>Paraneoptera</taxon>
        <taxon>Hemiptera</taxon>
        <taxon>Auchenorrhyncha</taxon>
        <taxon>Fulgoroidea</taxon>
        <taxon>Delphacidae</taxon>
        <taxon>Criomorphinae</taxon>
        <taxon>Laodelphax</taxon>
    </lineage>
</organism>
<dbReference type="GO" id="GO:0015293">
    <property type="term" value="F:symporter activity"/>
    <property type="evidence" value="ECO:0007669"/>
    <property type="project" value="TreeGrafter"/>
</dbReference>
<reference evidence="13 14" key="1">
    <citation type="journal article" date="2017" name="Gigascience">
        <title>Genome sequence of the small brown planthopper, Laodelphax striatellus.</title>
        <authorList>
            <person name="Zhu J."/>
            <person name="Jiang F."/>
            <person name="Wang X."/>
            <person name="Yang P."/>
            <person name="Bao Y."/>
            <person name="Zhao W."/>
            <person name="Wang W."/>
            <person name="Lu H."/>
            <person name="Wang Q."/>
            <person name="Cui N."/>
            <person name="Li J."/>
            <person name="Chen X."/>
            <person name="Luo L."/>
            <person name="Yu J."/>
            <person name="Kang L."/>
            <person name="Cui F."/>
        </authorList>
    </citation>
    <scope>NUCLEOTIDE SEQUENCE [LARGE SCALE GENOMIC DNA]</scope>
    <source>
        <strain evidence="13">Lst14</strain>
    </source>
</reference>
<dbReference type="GO" id="GO:0005886">
    <property type="term" value="C:plasma membrane"/>
    <property type="evidence" value="ECO:0007669"/>
    <property type="project" value="UniProtKB-SubCell"/>
</dbReference>
<keyword evidence="14" id="KW-1185">Reference proteome</keyword>
<evidence type="ECO:0000256" key="12">
    <source>
        <dbReference type="SAM" id="Phobius"/>
    </source>
</evidence>
<evidence type="ECO:0000256" key="1">
    <source>
        <dbReference type="ARBA" id="ARBA00004651"/>
    </source>
</evidence>
<protein>
    <recommendedName>
        <fullName evidence="15">Sodium-coupled monocarboxylate transporter 1</fullName>
    </recommendedName>
</protein>
<evidence type="ECO:0000256" key="4">
    <source>
        <dbReference type="ARBA" id="ARBA00022475"/>
    </source>
</evidence>
<dbReference type="FunCoup" id="A0A482XE20">
    <property type="interactions" value="42"/>
</dbReference>
<feature type="transmembrane region" description="Helical" evidence="12">
    <location>
        <begin position="123"/>
        <end position="145"/>
    </location>
</feature>
<evidence type="ECO:0000256" key="11">
    <source>
        <dbReference type="RuleBase" id="RU362091"/>
    </source>
</evidence>
<dbReference type="SMR" id="A0A482XE20"/>
<feature type="transmembrane region" description="Helical" evidence="12">
    <location>
        <begin position="178"/>
        <end position="201"/>
    </location>
</feature>
<feature type="transmembrane region" description="Helical" evidence="12">
    <location>
        <begin position="409"/>
        <end position="428"/>
    </location>
</feature>
<evidence type="ECO:0000256" key="7">
    <source>
        <dbReference type="ARBA" id="ARBA00023053"/>
    </source>
</evidence>
<dbReference type="OrthoDB" id="6132759at2759"/>
<proteinExistence type="inferred from homology"/>
<evidence type="ECO:0000256" key="9">
    <source>
        <dbReference type="ARBA" id="ARBA00023136"/>
    </source>
</evidence>
<feature type="transmembrane region" description="Helical" evidence="12">
    <location>
        <begin position="6"/>
        <end position="27"/>
    </location>
</feature>
<feature type="transmembrane region" description="Helical" evidence="12">
    <location>
        <begin position="435"/>
        <end position="452"/>
    </location>
</feature>
<comment type="caution">
    <text evidence="13">The sequence shown here is derived from an EMBL/GenBank/DDBJ whole genome shotgun (WGS) entry which is preliminary data.</text>
</comment>
<name>A0A482XE20_LAOST</name>
<keyword evidence="10" id="KW-0739">Sodium transport</keyword>
<sequence>MGFTWLDYSVFAFMLFASTLVGVYFAFFTKRKQNSTAEYLVGGRSMGVFPVSMSLIASYISGISLLGIPAEIYTYGTQYWLVMISEALVSVTMAYVYLPVFYSLNITSSYEYLSLRFNSTVRLFGSCLFLLKMMLYIPIVIYVPALALSQVIGINLHLITPLVCAVCIFYTSLGGVRAVVWTDCLQTIMMLAGAILVVVIGSRDLSPSLLWQRNMDSGRIDFFNWEIDPTIRHTVWSVTFGNYFYWLAACSVNQAMVQRCLALPSVRQAKMAIVILAVGIASIVSICCYTGLLIYAYYYDCDPVSTKRIGKADQLLPLYVLEVASVLPGLPGIFMAGVFSAALSTMSTGWNSMAGVIYEDLVKPRLKKPMSELNASRLMKGIVVIIGILCTALVFAVEKLGMLIQAGKSLGAITAGPLLGMFSLGILFPSSNSKGALFGGIASIFLVAWISLNSQVAIANKRLVYPVKPISTSGCNETVFPTEVDPSVTITGYDDVLPFYRLSYMYFTFIGTITAILVGLIVSKISGGNDTSSTDPRLFSPWIRRHMERDLPKKEKVILEEHKF</sequence>
<dbReference type="InterPro" id="IPR038377">
    <property type="entry name" value="Na/Glc_symporter_sf"/>
</dbReference>
<feature type="transmembrane region" description="Helical" evidence="12">
    <location>
        <begin position="318"/>
        <end position="343"/>
    </location>
</feature>
<evidence type="ECO:0000313" key="14">
    <source>
        <dbReference type="Proteomes" id="UP000291343"/>
    </source>
</evidence>
<keyword evidence="4" id="KW-1003">Cell membrane</keyword>
<keyword evidence="8" id="KW-0406">Ion transport</keyword>
<keyword evidence="5 12" id="KW-0812">Transmembrane</keyword>
<evidence type="ECO:0000256" key="6">
    <source>
        <dbReference type="ARBA" id="ARBA00022989"/>
    </source>
</evidence>
<dbReference type="InterPro" id="IPR051163">
    <property type="entry name" value="Sodium:Solute_Symporter_SSF"/>
</dbReference>
<evidence type="ECO:0000256" key="2">
    <source>
        <dbReference type="ARBA" id="ARBA00006434"/>
    </source>
</evidence>
<feature type="transmembrane region" description="Helical" evidence="12">
    <location>
        <begin position="273"/>
        <end position="298"/>
    </location>
</feature>